<name>A0A0F9ISR0_9ZZZZ</name>
<dbReference type="EMBL" id="LAZR01011686">
    <property type="protein sequence ID" value="KKM60393.1"/>
    <property type="molecule type" value="Genomic_DNA"/>
</dbReference>
<proteinExistence type="predicted"/>
<feature type="non-terminal residue" evidence="1">
    <location>
        <position position="331"/>
    </location>
</feature>
<organism evidence="1">
    <name type="scientific">marine sediment metagenome</name>
    <dbReference type="NCBI Taxonomy" id="412755"/>
    <lineage>
        <taxon>unclassified sequences</taxon>
        <taxon>metagenomes</taxon>
        <taxon>ecological metagenomes</taxon>
    </lineage>
</organism>
<reference evidence="1" key="1">
    <citation type="journal article" date="2015" name="Nature">
        <title>Complex archaea that bridge the gap between prokaryotes and eukaryotes.</title>
        <authorList>
            <person name="Spang A."/>
            <person name="Saw J.H."/>
            <person name="Jorgensen S.L."/>
            <person name="Zaremba-Niedzwiedzka K."/>
            <person name="Martijn J."/>
            <person name="Lind A.E."/>
            <person name="van Eijk R."/>
            <person name="Schleper C."/>
            <person name="Guy L."/>
            <person name="Ettema T.J."/>
        </authorList>
    </citation>
    <scope>NUCLEOTIDE SEQUENCE</scope>
</reference>
<evidence type="ECO:0000313" key="1">
    <source>
        <dbReference type="EMBL" id="KKM60393.1"/>
    </source>
</evidence>
<comment type="caution">
    <text evidence="1">The sequence shown here is derived from an EMBL/GenBank/DDBJ whole genome shotgun (WGS) entry which is preliminary data.</text>
</comment>
<accession>A0A0F9ISR0</accession>
<sequence>MKQTIKFRFHPTVLQEQKLHEIFTIYNKIKRIGYKHYFELRDTDFTKNEKRLLVQPQLMELCHNNPYVNSILIDCESKLAQQRTWYEKREKYMKHQITTIIKKIEYVKEKKKNDRRIKGLYSYLSSVQNKLLSLRFKAIVFGTKRLFRQRILGRISRDEFRMRRDSSFCCVGKKQGVNLNVKILHDMTLKVRTFSKEKGKKWLIIPFTVNNTQEKWFELILGLELYQVEVVRRFIKGNIRYFAHVSYEIPEAEPQYSFENGAVGIDMNYNFASLCNVDKEGNFKNYHEIFFRNLHSYRKSKRVDYISYKMDKVVNYCIHKNKGLVIEDLYF</sequence>
<dbReference type="AlphaFoldDB" id="A0A0F9ISR0"/>
<protein>
    <submittedName>
        <fullName evidence="1">Uncharacterized protein</fullName>
    </submittedName>
</protein>
<gene>
    <name evidence="1" type="ORF">LCGC14_1542300</name>
</gene>